<dbReference type="SUPFAM" id="SSF53271">
    <property type="entry name" value="PRTase-like"/>
    <property type="match status" value="1"/>
</dbReference>
<dbReference type="Gene3D" id="3.40.50.2020">
    <property type="match status" value="1"/>
</dbReference>
<evidence type="ECO:0000256" key="11">
    <source>
        <dbReference type="ARBA" id="ARBA00022726"/>
    </source>
</evidence>
<comment type="pathway">
    <text evidence="4">Purine metabolism; AMP biosynthesis via salvage pathway; AMP from adenine: step 1/1.</text>
</comment>
<dbReference type="GO" id="GO:0003999">
    <property type="term" value="F:adenine phosphoribosyltransferase activity"/>
    <property type="evidence" value="ECO:0007669"/>
    <property type="project" value="UniProtKB-EC"/>
</dbReference>
<dbReference type="GO" id="GO:0005737">
    <property type="term" value="C:cytoplasm"/>
    <property type="evidence" value="ECO:0007669"/>
    <property type="project" value="UniProtKB-SubCell"/>
</dbReference>
<dbReference type="Proteomes" id="UP001530400">
    <property type="component" value="Unassembled WGS sequence"/>
</dbReference>
<comment type="subunit">
    <text evidence="6">Homodimer.</text>
</comment>
<dbReference type="GO" id="GO:0006166">
    <property type="term" value="P:purine ribonucleoside salvage"/>
    <property type="evidence" value="ECO:0007669"/>
    <property type="project" value="UniProtKB-KW"/>
</dbReference>
<accession>A0ABD3QRG9</accession>
<gene>
    <name evidence="14" type="ORF">ACHAWO_009794</name>
</gene>
<organism evidence="14 15">
    <name type="scientific">Cyclotella atomus</name>
    <dbReference type="NCBI Taxonomy" id="382360"/>
    <lineage>
        <taxon>Eukaryota</taxon>
        <taxon>Sar</taxon>
        <taxon>Stramenopiles</taxon>
        <taxon>Ochrophyta</taxon>
        <taxon>Bacillariophyta</taxon>
        <taxon>Coscinodiscophyceae</taxon>
        <taxon>Thalassiosirophycidae</taxon>
        <taxon>Stephanodiscales</taxon>
        <taxon>Stephanodiscaceae</taxon>
        <taxon>Cyclotella</taxon>
    </lineage>
</organism>
<evidence type="ECO:0000256" key="1">
    <source>
        <dbReference type="ARBA" id="ARBA00000868"/>
    </source>
</evidence>
<comment type="similarity">
    <text evidence="5">Belongs to the purine/pyrimidine phosphoribosyltransferase family.</text>
</comment>
<keyword evidence="8" id="KW-0963">Cytoplasm</keyword>
<keyword evidence="12" id="KW-0732">Signal</keyword>
<evidence type="ECO:0000256" key="3">
    <source>
        <dbReference type="ARBA" id="ARBA00004496"/>
    </source>
</evidence>
<dbReference type="Pfam" id="PF00156">
    <property type="entry name" value="Pribosyltran"/>
    <property type="match status" value="1"/>
</dbReference>
<dbReference type="EMBL" id="JALLPJ020000156">
    <property type="protein sequence ID" value="KAL3800550.1"/>
    <property type="molecule type" value="Genomic_DNA"/>
</dbReference>
<evidence type="ECO:0000313" key="15">
    <source>
        <dbReference type="Proteomes" id="UP001530400"/>
    </source>
</evidence>
<evidence type="ECO:0000256" key="8">
    <source>
        <dbReference type="ARBA" id="ARBA00022490"/>
    </source>
</evidence>
<keyword evidence="15" id="KW-1185">Reference proteome</keyword>
<feature type="domain" description="Phosphoribosyltransferase" evidence="13">
    <location>
        <begin position="89"/>
        <end position="212"/>
    </location>
</feature>
<dbReference type="EC" id="2.4.2.7" evidence="7"/>
<sequence>MIQRSIYSLFSIKALILNCITIACLPIPTGATHVNSSCTHPNHSNTCRLNIMSSKTYEQDGEEAREIAKYLPYFPFKGIPRFYDIGGFLEKPEVFQHIVDIFVKRYEEIGIDSVAGLDARGFILGPPIALALKKPFIMMRKQGKMPNSISSQEYDTEYGKRSGLTVQRDKVKKGDRVLIIDDLVATGGTLSSAVNLVHMLGGTVVECACVVELKMFIDPSEESGLPSRTKLFKSQNIGHVPVWGLISEDVLTAEAKLPDGYVDDGEEH</sequence>
<evidence type="ECO:0000256" key="4">
    <source>
        <dbReference type="ARBA" id="ARBA00004659"/>
    </source>
</evidence>
<comment type="caution">
    <text evidence="14">The sequence shown here is derived from an EMBL/GenBank/DDBJ whole genome shotgun (WGS) entry which is preliminary data.</text>
</comment>
<evidence type="ECO:0000256" key="10">
    <source>
        <dbReference type="ARBA" id="ARBA00022679"/>
    </source>
</evidence>
<keyword evidence="10" id="KW-0808">Transferase</keyword>
<proteinExistence type="inferred from homology"/>
<evidence type="ECO:0000256" key="2">
    <source>
        <dbReference type="ARBA" id="ARBA00003968"/>
    </source>
</evidence>
<dbReference type="PANTHER" id="PTHR11776:SF7">
    <property type="entry name" value="PHOSPHORIBOSYLTRANSFERASE DOMAIN-CONTAINING PROTEIN"/>
    <property type="match status" value="1"/>
</dbReference>
<evidence type="ECO:0000256" key="12">
    <source>
        <dbReference type="SAM" id="SignalP"/>
    </source>
</evidence>
<evidence type="ECO:0000256" key="5">
    <source>
        <dbReference type="ARBA" id="ARBA00008391"/>
    </source>
</evidence>
<comment type="function">
    <text evidence="2">Catalyzes a salvage reaction resulting in the formation of AMP, that is energically less costly than de novo synthesis.</text>
</comment>
<reference evidence="14 15" key="1">
    <citation type="submission" date="2024-10" db="EMBL/GenBank/DDBJ databases">
        <title>Updated reference genomes for cyclostephanoid diatoms.</title>
        <authorList>
            <person name="Roberts W.R."/>
            <person name="Alverson A.J."/>
        </authorList>
    </citation>
    <scope>NUCLEOTIDE SEQUENCE [LARGE SCALE GENOMIC DNA]</scope>
    <source>
        <strain evidence="14 15">AJA010-31</strain>
    </source>
</reference>
<keyword evidence="9" id="KW-0328">Glycosyltransferase</keyword>
<dbReference type="PROSITE" id="PS51257">
    <property type="entry name" value="PROKAR_LIPOPROTEIN"/>
    <property type="match status" value="1"/>
</dbReference>
<protein>
    <recommendedName>
        <fullName evidence="7">adenine phosphoribosyltransferase</fullName>
        <ecNumber evidence="7">2.4.2.7</ecNumber>
    </recommendedName>
</protein>
<dbReference type="PANTHER" id="PTHR11776">
    <property type="entry name" value="ADENINE PHOSPHORIBOSYLTRANSFERASE"/>
    <property type="match status" value="1"/>
</dbReference>
<feature type="chain" id="PRO_5044868138" description="adenine phosphoribosyltransferase" evidence="12">
    <location>
        <begin position="32"/>
        <end position="268"/>
    </location>
</feature>
<name>A0ABD3QRG9_9STRA</name>
<keyword evidence="11" id="KW-0660">Purine salvage</keyword>
<comment type="catalytic activity">
    <reaction evidence="1">
        <text>AMP + diphosphate = 5-phospho-alpha-D-ribose 1-diphosphate + adenine</text>
        <dbReference type="Rhea" id="RHEA:16609"/>
        <dbReference type="ChEBI" id="CHEBI:16708"/>
        <dbReference type="ChEBI" id="CHEBI:33019"/>
        <dbReference type="ChEBI" id="CHEBI:58017"/>
        <dbReference type="ChEBI" id="CHEBI:456215"/>
        <dbReference type="EC" id="2.4.2.7"/>
    </reaction>
</comment>
<dbReference type="AlphaFoldDB" id="A0ABD3QRG9"/>
<dbReference type="CDD" id="cd06223">
    <property type="entry name" value="PRTases_typeI"/>
    <property type="match status" value="1"/>
</dbReference>
<evidence type="ECO:0000313" key="14">
    <source>
        <dbReference type="EMBL" id="KAL3800550.1"/>
    </source>
</evidence>
<comment type="subcellular location">
    <subcellularLocation>
        <location evidence="3">Cytoplasm</location>
    </subcellularLocation>
</comment>
<dbReference type="InterPro" id="IPR050120">
    <property type="entry name" value="Adenine_PRTase"/>
</dbReference>
<evidence type="ECO:0000256" key="6">
    <source>
        <dbReference type="ARBA" id="ARBA00011738"/>
    </source>
</evidence>
<dbReference type="FunFam" id="3.40.50.2020:FF:000004">
    <property type="entry name" value="Adenine phosphoribosyltransferase"/>
    <property type="match status" value="1"/>
</dbReference>
<evidence type="ECO:0000259" key="13">
    <source>
        <dbReference type="Pfam" id="PF00156"/>
    </source>
</evidence>
<dbReference type="NCBIfam" id="NF002636">
    <property type="entry name" value="PRK02304.1-5"/>
    <property type="match status" value="1"/>
</dbReference>
<dbReference type="InterPro" id="IPR000836">
    <property type="entry name" value="PRTase_dom"/>
</dbReference>
<evidence type="ECO:0000256" key="7">
    <source>
        <dbReference type="ARBA" id="ARBA00011893"/>
    </source>
</evidence>
<dbReference type="HAMAP" id="MF_00004">
    <property type="entry name" value="Aden_phosphoribosyltr"/>
    <property type="match status" value="1"/>
</dbReference>
<feature type="signal peptide" evidence="12">
    <location>
        <begin position="1"/>
        <end position="31"/>
    </location>
</feature>
<dbReference type="InterPro" id="IPR029057">
    <property type="entry name" value="PRTase-like"/>
</dbReference>
<dbReference type="InterPro" id="IPR005764">
    <property type="entry name" value="Ade_phspho_trans"/>
</dbReference>
<evidence type="ECO:0000256" key="9">
    <source>
        <dbReference type="ARBA" id="ARBA00022676"/>
    </source>
</evidence>